<dbReference type="InterPro" id="IPR000719">
    <property type="entry name" value="Prot_kinase_dom"/>
</dbReference>
<dbReference type="InterPro" id="IPR001245">
    <property type="entry name" value="Ser-Thr/Tyr_kinase_cat_dom"/>
</dbReference>
<dbReference type="InterPro" id="IPR051681">
    <property type="entry name" value="Ser/Thr_Kinases-Pseudokinases"/>
</dbReference>
<dbReference type="GeneID" id="94848736"/>
<evidence type="ECO:0000313" key="3">
    <source>
        <dbReference type="Proteomes" id="UP000179807"/>
    </source>
</evidence>
<dbReference type="CDD" id="cd13999">
    <property type="entry name" value="STKc_MAP3K-like"/>
    <property type="match status" value="1"/>
</dbReference>
<dbReference type="GO" id="GO:0005524">
    <property type="term" value="F:ATP binding"/>
    <property type="evidence" value="ECO:0007669"/>
    <property type="project" value="InterPro"/>
</dbReference>
<dbReference type="PROSITE" id="PS00108">
    <property type="entry name" value="PROTEIN_KINASE_ST"/>
    <property type="match status" value="1"/>
</dbReference>
<name>A0A1J4KYI0_9EUKA</name>
<evidence type="ECO:0000259" key="1">
    <source>
        <dbReference type="PROSITE" id="PS50011"/>
    </source>
</evidence>
<dbReference type="AlphaFoldDB" id="A0A1J4KYI0"/>
<accession>A0A1J4KYI0</accession>
<dbReference type="Gene3D" id="1.10.510.10">
    <property type="entry name" value="Transferase(Phosphotransferase) domain 1"/>
    <property type="match status" value="1"/>
</dbReference>
<dbReference type="EMBL" id="MLAK01000121">
    <property type="protein sequence ID" value="OHT16321.1"/>
    <property type="molecule type" value="Genomic_DNA"/>
</dbReference>
<reference evidence="2" key="1">
    <citation type="submission" date="2016-10" db="EMBL/GenBank/DDBJ databases">
        <authorList>
            <person name="Benchimol M."/>
            <person name="Almeida L.G."/>
            <person name="Vasconcelos A.T."/>
            <person name="Perreira-Neves A."/>
            <person name="Rosa I.A."/>
            <person name="Tasca T."/>
            <person name="Bogo M.R."/>
            <person name="de Souza W."/>
        </authorList>
    </citation>
    <scope>NUCLEOTIDE SEQUENCE [LARGE SCALE GENOMIC DNA]</scope>
    <source>
        <strain evidence="2">K</strain>
    </source>
</reference>
<dbReference type="InterPro" id="IPR011009">
    <property type="entry name" value="Kinase-like_dom_sf"/>
</dbReference>
<dbReference type="GO" id="GO:0004674">
    <property type="term" value="F:protein serine/threonine kinase activity"/>
    <property type="evidence" value="ECO:0007669"/>
    <property type="project" value="TreeGrafter"/>
</dbReference>
<dbReference type="SMART" id="SM00220">
    <property type="entry name" value="S_TKc"/>
    <property type="match status" value="1"/>
</dbReference>
<keyword evidence="3" id="KW-1185">Reference proteome</keyword>
<dbReference type="SUPFAM" id="SSF48371">
    <property type="entry name" value="ARM repeat"/>
    <property type="match status" value="1"/>
</dbReference>
<gene>
    <name evidence="2" type="ORF">TRFO_41893</name>
</gene>
<dbReference type="VEuPathDB" id="TrichDB:TRFO_41893"/>
<dbReference type="Pfam" id="PF07714">
    <property type="entry name" value="PK_Tyr_Ser-Thr"/>
    <property type="match status" value="1"/>
</dbReference>
<organism evidence="2 3">
    <name type="scientific">Tritrichomonas foetus</name>
    <dbReference type="NCBI Taxonomy" id="1144522"/>
    <lineage>
        <taxon>Eukaryota</taxon>
        <taxon>Metamonada</taxon>
        <taxon>Parabasalia</taxon>
        <taxon>Tritrichomonadida</taxon>
        <taxon>Tritrichomonadidae</taxon>
        <taxon>Tritrichomonas</taxon>
    </lineage>
</organism>
<dbReference type="InterPro" id="IPR008271">
    <property type="entry name" value="Ser/Thr_kinase_AS"/>
</dbReference>
<dbReference type="SUPFAM" id="SSF56112">
    <property type="entry name" value="Protein kinase-like (PK-like)"/>
    <property type="match status" value="1"/>
</dbReference>
<dbReference type="Gene3D" id="3.30.200.20">
    <property type="entry name" value="Phosphorylase Kinase, domain 1"/>
    <property type="match status" value="1"/>
</dbReference>
<dbReference type="PRINTS" id="PR00109">
    <property type="entry name" value="TYRKINASE"/>
</dbReference>
<dbReference type="PROSITE" id="PS50011">
    <property type="entry name" value="PROTEIN_KINASE_DOM"/>
    <property type="match status" value="1"/>
</dbReference>
<dbReference type="PANTHER" id="PTHR44329:SF214">
    <property type="entry name" value="PROTEIN KINASE DOMAIN-CONTAINING PROTEIN"/>
    <property type="match status" value="1"/>
</dbReference>
<proteinExistence type="predicted"/>
<sequence length="889" mass="101523">MILQKLVGSGGCGEVYLGSYKPTSEQVAIKRLFTIEINANNLNLFTREVQIHATVSHDFLVPFVGYTTSYPFTIVTKYIPNGSLYDALHTREDIELSPTQRTKIAYAVASGMSYLHESGIMHRDLKSPNVLLDSNFLPKICDFGLSRTQKLATTMTKAVGTPQWMAPELVSGKEYDESIDVYSYGVVLWEMLTDEIPYDGMDAYQIVYALSMNSSQLEIPSGTPELLSDLILKCCSNDPKERPTFLEIANKIEKGAVFEGFDISEFASFLQKFNKVNSASCSSKARKAYTDPILTRNSYRCEQVCLIDTINRNNIQNMNNNNHINHNYTKMIDNDHHHQYHHHYNHNNNYHTNQCNKDPQKVEIIKKLEQLNNGTPAQIQSSLEYFEMNQDYYYFDDIPFWDSILQALIQCQPKFEARVRNLALKCAKVEELLEKVRSVKNLASFIDNKTLDVFLYVINVVPNVITDEFLNRLQILVIRKDPTARFKAIVLLCKIYTISPTFQKDITEFFLSIAERFVNIEGGHLILRQLFADWVNSVELDSENIIKLIKMYFYSSIEENIISAYQITLAMKKPTNIAPFYLLTKHIEMSEAIADSVLDYIRIFYQNFPRSEEKMEIANKIENESTDGHSNKTNDEFSNDISNVISNETSGENLREQLNDQQILVKPSFIEILLKSFYKFGNEKTLLILCNIANNTNGEPFAKEPISSLLFQEKQNKAASLFRILLIIAKSNFNHNFIKNNPDIPSFLAEAIRNGDLSTYSGAVWLISTVNIDAKFVDSIDQFAVLHLLSQRLKEVKDPPILKLSSLAFSKIAELKYSTSFGSVAQTFLKQLEAKSYVSNECIKALSVLSLHKELKGIFTLYNVLDLIKSYENQESLKDYICKIKNAVL</sequence>
<dbReference type="RefSeq" id="XP_068369457.1">
    <property type="nucleotide sequence ID" value="XM_068514032.1"/>
</dbReference>
<dbReference type="PANTHER" id="PTHR44329">
    <property type="entry name" value="SERINE/THREONINE-PROTEIN KINASE TNNI3K-RELATED"/>
    <property type="match status" value="1"/>
</dbReference>
<dbReference type="Proteomes" id="UP000179807">
    <property type="component" value="Unassembled WGS sequence"/>
</dbReference>
<evidence type="ECO:0000313" key="2">
    <source>
        <dbReference type="EMBL" id="OHT16321.1"/>
    </source>
</evidence>
<dbReference type="InterPro" id="IPR016024">
    <property type="entry name" value="ARM-type_fold"/>
</dbReference>
<feature type="domain" description="Protein kinase" evidence="1">
    <location>
        <begin position="1"/>
        <end position="258"/>
    </location>
</feature>
<protein>
    <recommendedName>
        <fullName evidence="1">Protein kinase domain-containing protein</fullName>
    </recommendedName>
</protein>
<comment type="caution">
    <text evidence="2">The sequence shown here is derived from an EMBL/GenBank/DDBJ whole genome shotgun (WGS) entry which is preliminary data.</text>
</comment>